<dbReference type="AlphaFoldDB" id="A0AAN6HZW8"/>
<proteinExistence type="predicted"/>
<keyword evidence="5" id="KW-1185">Reference proteome</keyword>
<dbReference type="Pfam" id="PF14610">
    <property type="entry name" value="Psg1"/>
    <property type="match status" value="1"/>
</dbReference>
<evidence type="ECO:0000256" key="1">
    <source>
        <dbReference type="SAM" id="Phobius"/>
    </source>
</evidence>
<evidence type="ECO:0000313" key="3">
    <source>
        <dbReference type="EMBL" id="KAG7726872.1"/>
    </source>
</evidence>
<accession>A0AAN6HZW8</accession>
<comment type="caution">
    <text evidence="3">The sequence shown here is derived from an EMBL/GenBank/DDBJ whole genome shotgun (WGS) entry which is preliminary data.</text>
</comment>
<name>A0AAN6HZW8_9ASCO</name>
<feature type="chain" id="PRO_5043030217" evidence="2">
    <location>
        <begin position="20"/>
        <end position="326"/>
    </location>
</feature>
<evidence type="ECO:0000313" key="4">
    <source>
        <dbReference type="EMBL" id="KAG7763701.1"/>
    </source>
</evidence>
<protein>
    <submittedName>
        <fullName evidence="3">Uncharacterized protein</fullName>
    </submittedName>
</protein>
<gene>
    <name evidence="3" type="ORF">KL933_003155</name>
    <name evidence="4" type="ORF">KL946_003802</name>
</gene>
<dbReference type="EMBL" id="JAHLUH010000008">
    <property type="protein sequence ID" value="KAG7726872.1"/>
    <property type="molecule type" value="Genomic_DNA"/>
</dbReference>
<sequence>MLFEFIILAACVASQKVLSDNVWTSTSSNNMVLVTPTVTDGVTISASPVSDSATVWNSLDSSGIPYLVTPSVSGATTISASPTPTDSSYPSPTGGAPPVLRCMNERAAESNYGYPFCIANGTEMIVGETYWITWDPRYWGSDDIVRVRISTNAYPSVDGDESLFTSDYVINNNGYFAWEVKSSYRRSDTEGYCWLLITPQLDSTSNAKHTGTTYGPLIRIIEHESDAYTTISRKPSDNGAKTKSSNSKVKVIVPAVVVPVVVLGFLIVGIVWYFRHMHGKTSLANLIPMKRREADAVSVTTDDLRSEVTDMRSEVTDYSRNTNPFR</sequence>
<feature type="signal peptide" evidence="2">
    <location>
        <begin position="1"/>
        <end position="19"/>
    </location>
</feature>
<dbReference type="Proteomes" id="UP000738402">
    <property type="component" value="Unassembled WGS sequence"/>
</dbReference>
<dbReference type="EMBL" id="JAHLUN010000010">
    <property type="protein sequence ID" value="KAG7763701.1"/>
    <property type="molecule type" value="Genomic_DNA"/>
</dbReference>
<keyword evidence="1" id="KW-1133">Transmembrane helix</keyword>
<keyword evidence="2" id="KW-0732">Signal</keyword>
<dbReference type="InterPro" id="IPR028000">
    <property type="entry name" value="Pma1"/>
</dbReference>
<evidence type="ECO:0000256" key="2">
    <source>
        <dbReference type="SAM" id="SignalP"/>
    </source>
</evidence>
<evidence type="ECO:0000313" key="6">
    <source>
        <dbReference type="Proteomes" id="UP000738402"/>
    </source>
</evidence>
<keyword evidence="1" id="KW-0472">Membrane</keyword>
<organism evidence="3 6">
    <name type="scientific">Ogataea haglerorum</name>
    <dbReference type="NCBI Taxonomy" id="1937702"/>
    <lineage>
        <taxon>Eukaryota</taxon>
        <taxon>Fungi</taxon>
        <taxon>Dikarya</taxon>
        <taxon>Ascomycota</taxon>
        <taxon>Saccharomycotina</taxon>
        <taxon>Pichiomycetes</taxon>
        <taxon>Pichiales</taxon>
        <taxon>Pichiaceae</taxon>
        <taxon>Ogataea</taxon>
    </lineage>
</organism>
<reference evidence="3 5" key="1">
    <citation type="journal article" date="2021" name="G3 (Bethesda)">
        <title>Genomic diversity, chromosomal rearrangements, and interspecies hybridization in the ogataea polymorpha species complex.</title>
        <authorList>
            <person name="Hanson S.J."/>
            <person name="Cinneide E.O."/>
            <person name="Salzberg L.I."/>
            <person name="Wolfe K.H."/>
            <person name="McGowan J."/>
            <person name="Fitzpatrick D.A."/>
            <person name="Matlin K."/>
        </authorList>
    </citation>
    <scope>NUCLEOTIDE SEQUENCE</scope>
    <source>
        <strain evidence="4">81-436-3</strain>
        <strain evidence="3">83-405-1</strain>
    </source>
</reference>
<feature type="transmembrane region" description="Helical" evidence="1">
    <location>
        <begin position="251"/>
        <end position="274"/>
    </location>
</feature>
<keyword evidence="1" id="KW-0812">Transmembrane</keyword>
<dbReference type="Proteomes" id="UP000697297">
    <property type="component" value="Unassembled WGS sequence"/>
</dbReference>
<evidence type="ECO:0000313" key="5">
    <source>
        <dbReference type="Proteomes" id="UP000697297"/>
    </source>
</evidence>